<sequence length="32" mass="3477">IRICNTGAAPMPPEVLKEFEERTGGKILEGYG</sequence>
<organism evidence="1">
    <name type="scientific">marine sediment metagenome</name>
    <dbReference type="NCBI Taxonomy" id="412755"/>
    <lineage>
        <taxon>unclassified sequences</taxon>
        <taxon>metagenomes</taxon>
        <taxon>ecological metagenomes</taxon>
    </lineage>
</organism>
<proteinExistence type="predicted"/>
<name>X1F0M6_9ZZZZ</name>
<evidence type="ECO:0000313" key="1">
    <source>
        <dbReference type="EMBL" id="GAH22944.1"/>
    </source>
</evidence>
<dbReference type="EMBL" id="BART01042413">
    <property type="protein sequence ID" value="GAH22944.1"/>
    <property type="molecule type" value="Genomic_DNA"/>
</dbReference>
<dbReference type="AlphaFoldDB" id="X1F0M6"/>
<feature type="non-terminal residue" evidence="1">
    <location>
        <position position="1"/>
    </location>
</feature>
<evidence type="ECO:0008006" key="2">
    <source>
        <dbReference type="Google" id="ProtNLM"/>
    </source>
</evidence>
<accession>X1F0M6</accession>
<feature type="non-terminal residue" evidence="1">
    <location>
        <position position="32"/>
    </location>
</feature>
<dbReference type="Gene3D" id="3.40.50.980">
    <property type="match status" value="1"/>
</dbReference>
<comment type="caution">
    <text evidence="1">The sequence shown here is derived from an EMBL/GenBank/DDBJ whole genome shotgun (WGS) entry which is preliminary data.</text>
</comment>
<protein>
    <recommendedName>
        <fullName evidence="2">AMP-dependent synthetase/ligase domain-containing protein</fullName>
    </recommendedName>
</protein>
<dbReference type="SUPFAM" id="SSF56801">
    <property type="entry name" value="Acetyl-CoA synthetase-like"/>
    <property type="match status" value="1"/>
</dbReference>
<reference evidence="1" key="1">
    <citation type="journal article" date="2014" name="Front. Microbiol.">
        <title>High frequency of phylogenetically diverse reductive dehalogenase-homologous genes in deep subseafloor sedimentary metagenomes.</title>
        <authorList>
            <person name="Kawai M."/>
            <person name="Futagami T."/>
            <person name="Toyoda A."/>
            <person name="Takaki Y."/>
            <person name="Nishi S."/>
            <person name="Hori S."/>
            <person name="Arai W."/>
            <person name="Tsubouchi T."/>
            <person name="Morono Y."/>
            <person name="Uchiyama I."/>
            <person name="Ito T."/>
            <person name="Fujiyama A."/>
            <person name="Inagaki F."/>
            <person name="Takami H."/>
        </authorList>
    </citation>
    <scope>NUCLEOTIDE SEQUENCE</scope>
    <source>
        <strain evidence="1">Expedition CK06-06</strain>
    </source>
</reference>
<gene>
    <name evidence="1" type="ORF">S01H4_67425</name>
</gene>